<reference evidence="1" key="2">
    <citation type="submission" date="2020-06" db="EMBL/GenBank/DDBJ databases">
        <title>Helianthus annuus Genome sequencing and assembly Release 2.</title>
        <authorList>
            <person name="Gouzy J."/>
            <person name="Langlade N."/>
            <person name="Munos S."/>
        </authorList>
    </citation>
    <scope>NUCLEOTIDE SEQUENCE</scope>
    <source>
        <tissue evidence="1">Leaves</tissue>
    </source>
</reference>
<proteinExistence type="predicted"/>
<accession>A0A9K3GW91</accession>
<sequence>MMFSFIFRISLYVVGFDDKFDVRCVFPIGSCIFFSVPLEFLMQFIVVCSVMVSQGSSES</sequence>
<comment type="caution">
    <text evidence="1">The sequence shown here is derived from an EMBL/GenBank/DDBJ whole genome shotgun (WGS) entry which is preliminary data.</text>
</comment>
<dbReference type="EMBL" id="MNCJ02000331">
    <property type="protein sequence ID" value="KAF5758217.1"/>
    <property type="molecule type" value="Genomic_DNA"/>
</dbReference>
<reference evidence="1" key="1">
    <citation type="journal article" date="2017" name="Nature">
        <title>The sunflower genome provides insights into oil metabolism, flowering and Asterid evolution.</title>
        <authorList>
            <person name="Badouin H."/>
            <person name="Gouzy J."/>
            <person name="Grassa C.J."/>
            <person name="Murat F."/>
            <person name="Staton S.E."/>
            <person name="Cottret L."/>
            <person name="Lelandais-Briere C."/>
            <person name="Owens G.L."/>
            <person name="Carrere S."/>
            <person name="Mayjonade B."/>
            <person name="Legrand L."/>
            <person name="Gill N."/>
            <person name="Kane N.C."/>
            <person name="Bowers J.E."/>
            <person name="Hubner S."/>
            <person name="Bellec A."/>
            <person name="Berard A."/>
            <person name="Berges H."/>
            <person name="Blanchet N."/>
            <person name="Boniface M.C."/>
            <person name="Brunel D."/>
            <person name="Catrice O."/>
            <person name="Chaidir N."/>
            <person name="Claudel C."/>
            <person name="Donnadieu C."/>
            <person name="Faraut T."/>
            <person name="Fievet G."/>
            <person name="Helmstetter N."/>
            <person name="King M."/>
            <person name="Knapp S.J."/>
            <person name="Lai Z."/>
            <person name="Le Paslier M.C."/>
            <person name="Lippi Y."/>
            <person name="Lorenzon L."/>
            <person name="Mandel J.R."/>
            <person name="Marage G."/>
            <person name="Marchand G."/>
            <person name="Marquand E."/>
            <person name="Bret-Mestries E."/>
            <person name="Morien E."/>
            <person name="Nambeesan S."/>
            <person name="Nguyen T."/>
            <person name="Pegot-Espagnet P."/>
            <person name="Pouilly N."/>
            <person name="Raftis F."/>
            <person name="Sallet E."/>
            <person name="Schiex T."/>
            <person name="Thomas J."/>
            <person name="Vandecasteele C."/>
            <person name="Vares D."/>
            <person name="Vear F."/>
            <person name="Vautrin S."/>
            <person name="Crespi M."/>
            <person name="Mangin B."/>
            <person name="Burke J.M."/>
            <person name="Salse J."/>
            <person name="Munos S."/>
            <person name="Vincourt P."/>
            <person name="Rieseberg L.H."/>
            <person name="Langlade N.B."/>
        </authorList>
    </citation>
    <scope>NUCLEOTIDE SEQUENCE</scope>
    <source>
        <tissue evidence="1">Leaves</tissue>
    </source>
</reference>
<dbReference type="Gramene" id="mRNA:HanXRQr2_Chr16g0726741">
    <property type="protein sequence ID" value="CDS:HanXRQr2_Chr16g0726741.1"/>
    <property type="gene ID" value="HanXRQr2_Chr16g0726741"/>
</dbReference>
<gene>
    <name evidence="1" type="ORF">HanXRQr2_Chr16g0726741</name>
</gene>
<organism evidence="1 2">
    <name type="scientific">Helianthus annuus</name>
    <name type="common">Common sunflower</name>
    <dbReference type="NCBI Taxonomy" id="4232"/>
    <lineage>
        <taxon>Eukaryota</taxon>
        <taxon>Viridiplantae</taxon>
        <taxon>Streptophyta</taxon>
        <taxon>Embryophyta</taxon>
        <taxon>Tracheophyta</taxon>
        <taxon>Spermatophyta</taxon>
        <taxon>Magnoliopsida</taxon>
        <taxon>eudicotyledons</taxon>
        <taxon>Gunneridae</taxon>
        <taxon>Pentapetalae</taxon>
        <taxon>asterids</taxon>
        <taxon>campanulids</taxon>
        <taxon>Asterales</taxon>
        <taxon>Asteraceae</taxon>
        <taxon>Asteroideae</taxon>
        <taxon>Heliantheae alliance</taxon>
        <taxon>Heliantheae</taxon>
        <taxon>Helianthus</taxon>
    </lineage>
</organism>
<name>A0A9K3GW91_HELAN</name>
<evidence type="ECO:0000313" key="1">
    <source>
        <dbReference type="EMBL" id="KAF5758217.1"/>
    </source>
</evidence>
<dbReference type="Proteomes" id="UP000215914">
    <property type="component" value="Unassembled WGS sequence"/>
</dbReference>
<protein>
    <submittedName>
        <fullName evidence="1">Uncharacterized protein</fullName>
    </submittedName>
</protein>
<evidence type="ECO:0000313" key="2">
    <source>
        <dbReference type="Proteomes" id="UP000215914"/>
    </source>
</evidence>
<keyword evidence="2" id="KW-1185">Reference proteome</keyword>
<dbReference type="AlphaFoldDB" id="A0A9K3GW91"/>